<protein>
    <recommendedName>
        <fullName evidence="4">DUF2335 domain-containing protein</fullName>
    </recommendedName>
</protein>
<gene>
    <name evidence="2" type="ORF">F2P45_31470</name>
</gene>
<feature type="transmembrane region" description="Helical" evidence="1">
    <location>
        <begin position="66"/>
        <end position="83"/>
    </location>
</feature>
<comment type="caution">
    <text evidence="2">The sequence shown here is derived from an EMBL/GenBank/DDBJ whole genome shotgun (WGS) entry which is preliminary data.</text>
</comment>
<sequence length="125" mass="14168">MEDHVLRSQTINCLIPQPEILPQYREFIGDAPERILRVFEADSADIRAIRSRALESTRNDNCRFQWMAYSLIAGGYGISVLFACMDKDILFGIVLTTTIIGTVSGFMKQRHDTPIERTENGTLSE</sequence>
<keyword evidence="3" id="KW-1185">Reference proteome</keyword>
<keyword evidence="1" id="KW-1133">Transmembrane helix</keyword>
<reference evidence="2 3" key="1">
    <citation type="submission" date="2019-10" db="EMBL/GenBank/DDBJ databases">
        <title>Taxonomy of Antarctic Massilia spp.: description of Massilia rubra sp. nov., Massilia aquatica sp. nov., Massilia mucilaginosa sp. nov., Massilia frigida sp. nov. isolated from streams, lakes and regoliths.</title>
        <authorList>
            <person name="Holochova P."/>
            <person name="Sedlacek I."/>
            <person name="Kralova S."/>
            <person name="Maslanova I."/>
            <person name="Busse H.-J."/>
            <person name="Stankova E."/>
            <person name="Vrbovska V."/>
            <person name="Kovarovic V."/>
            <person name="Bartak M."/>
            <person name="Svec P."/>
            <person name="Pantucek R."/>
        </authorList>
    </citation>
    <scope>NUCLEOTIDE SEQUENCE [LARGE SCALE GENOMIC DNA]</scope>
    <source>
        <strain evidence="2 3">CCM 8733</strain>
    </source>
</reference>
<proteinExistence type="predicted"/>
<keyword evidence="1" id="KW-0812">Transmembrane</keyword>
<name>A0ABX0P2D8_9BURK</name>
<evidence type="ECO:0000256" key="1">
    <source>
        <dbReference type="SAM" id="Phobius"/>
    </source>
</evidence>
<evidence type="ECO:0000313" key="2">
    <source>
        <dbReference type="EMBL" id="NHZ93489.1"/>
    </source>
</evidence>
<dbReference type="EMBL" id="WHJH01000076">
    <property type="protein sequence ID" value="NHZ93489.1"/>
    <property type="molecule type" value="Genomic_DNA"/>
</dbReference>
<feature type="transmembrane region" description="Helical" evidence="1">
    <location>
        <begin position="89"/>
        <end position="107"/>
    </location>
</feature>
<evidence type="ECO:0000313" key="3">
    <source>
        <dbReference type="Proteomes" id="UP000609726"/>
    </source>
</evidence>
<accession>A0ABX0P2D8</accession>
<keyword evidence="1" id="KW-0472">Membrane</keyword>
<dbReference type="Proteomes" id="UP000609726">
    <property type="component" value="Unassembled WGS sequence"/>
</dbReference>
<evidence type="ECO:0008006" key="4">
    <source>
        <dbReference type="Google" id="ProtNLM"/>
    </source>
</evidence>
<organism evidence="2 3">
    <name type="scientific">Massilia mucilaginosa</name>
    <dbReference type="NCBI Taxonomy" id="2609282"/>
    <lineage>
        <taxon>Bacteria</taxon>
        <taxon>Pseudomonadati</taxon>
        <taxon>Pseudomonadota</taxon>
        <taxon>Betaproteobacteria</taxon>
        <taxon>Burkholderiales</taxon>
        <taxon>Oxalobacteraceae</taxon>
        <taxon>Telluria group</taxon>
        <taxon>Massilia</taxon>
    </lineage>
</organism>
<dbReference type="RefSeq" id="WP_166882174.1">
    <property type="nucleotide sequence ID" value="NZ_WHJH01000076.1"/>
</dbReference>